<dbReference type="PANTHER" id="PTHR31511">
    <property type="entry name" value="PROTEIN CBG23764"/>
    <property type="match status" value="1"/>
</dbReference>
<comment type="caution">
    <text evidence="1">The sequence shown here is derived from an EMBL/GenBank/DDBJ whole genome shotgun (WGS) entry which is preliminary data.</text>
</comment>
<sequence>MMTFLLRLRKGDLLEVERELGVEVNGDQTKVEIKDMILQNDKNDIETIKAVMERILEKKEREFEERRQTREHELERLKLSNATETVNVSSADLEGQGVNRLVNLKDLVPKFDAKNADINLFFEIFERQAKKEKVSDDRWVSQLIPLLPVELTELIAKEPPEKGDDYPHIKKLILNRFQLTPVALRDRKLVGWNGNKIFEEVKRIVSDRAIKKRAPIEVVDHFIGSWDNFKDATELAEKLEHFEAVKKVHRKPNTMKLGERKQFDRQPVVVNKVASLRVNSENEDCFEKFKVKFEINGVERQCLRDTGSTIDLCASSWIDENDYLGESVLVKSPLDDVCHRLTLAKRTLPVKQPHRETHSVKGKECAHDRPMVTRNASKIVPFEKEREAGLNAASGFSIENVDPVFPTQGDGTEPKIEFPAFVEKNEGETAQLKNSDFSSEQNKGKDQHVLWERAKWGVSECCRTKEGNLERVGTKRGEEFRKLGVPLKFTLEINQLSHPLSDSSGRVQGILKLALKALSLSWDATLLHTKVAIELFPDYDMLLFIEKGVRGGISQCCNLYAIANNKYMSNLNPDDEIKYLMYLDANNLYGYAMSKYLPLKDFVWSDNNLTEQEILSVSDESDAGYILEVDLEYLSDSHDKHSDFPLAPENKPHLINCWHWVNSLRQHSEIEPNFDLRDNLQESDPQEIQVLGLMWNVKEYTPFSISYRETESKEIPKRRILSLPHRIFAPIRFPCPITLIPKLLMQECWR</sequence>
<name>A0A8X6SE81_TRICX</name>
<dbReference type="InterPro" id="IPR043502">
    <property type="entry name" value="DNA/RNA_pol_sf"/>
</dbReference>
<proteinExistence type="predicted"/>
<dbReference type="PANTHER" id="PTHR31511:SF12">
    <property type="entry name" value="RHO TERMINATION FACTOR N-TERMINAL DOMAIN-CONTAINING PROTEIN"/>
    <property type="match status" value="1"/>
</dbReference>
<reference evidence="1" key="1">
    <citation type="submission" date="2020-08" db="EMBL/GenBank/DDBJ databases">
        <title>Multicomponent nature underlies the extraordinary mechanical properties of spider dragline silk.</title>
        <authorList>
            <person name="Kono N."/>
            <person name="Nakamura H."/>
            <person name="Mori M."/>
            <person name="Yoshida Y."/>
            <person name="Ohtoshi R."/>
            <person name="Malay A.D."/>
            <person name="Moran D.A.P."/>
            <person name="Tomita M."/>
            <person name="Numata K."/>
            <person name="Arakawa K."/>
        </authorList>
    </citation>
    <scope>NUCLEOTIDE SEQUENCE</scope>
</reference>
<dbReference type="SUPFAM" id="SSF56672">
    <property type="entry name" value="DNA/RNA polymerases"/>
    <property type="match status" value="1"/>
</dbReference>
<dbReference type="GO" id="GO:0071897">
    <property type="term" value="P:DNA biosynthetic process"/>
    <property type="evidence" value="ECO:0007669"/>
    <property type="project" value="UniProtKB-ARBA"/>
</dbReference>
<accession>A0A8X6SE81</accession>
<gene>
    <name evidence="1" type="primary">NCL1_50590</name>
    <name evidence="1" type="ORF">TNCV_283601</name>
</gene>
<evidence type="ECO:0000313" key="1">
    <source>
        <dbReference type="EMBL" id="GFY12257.1"/>
    </source>
</evidence>
<dbReference type="EMBL" id="BMAU01021313">
    <property type="protein sequence ID" value="GFY12257.1"/>
    <property type="molecule type" value="Genomic_DNA"/>
</dbReference>
<protein>
    <recommendedName>
        <fullName evidence="3">DNA-directed DNA polymerase</fullName>
    </recommendedName>
</protein>
<dbReference type="AlphaFoldDB" id="A0A8X6SE81"/>
<organism evidence="1 2">
    <name type="scientific">Trichonephila clavipes</name>
    <name type="common">Golden silk orbweaver</name>
    <name type="synonym">Nephila clavipes</name>
    <dbReference type="NCBI Taxonomy" id="2585209"/>
    <lineage>
        <taxon>Eukaryota</taxon>
        <taxon>Metazoa</taxon>
        <taxon>Ecdysozoa</taxon>
        <taxon>Arthropoda</taxon>
        <taxon>Chelicerata</taxon>
        <taxon>Arachnida</taxon>
        <taxon>Araneae</taxon>
        <taxon>Araneomorphae</taxon>
        <taxon>Entelegynae</taxon>
        <taxon>Araneoidea</taxon>
        <taxon>Nephilidae</taxon>
        <taxon>Trichonephila</taxon>
    </lineage>
</organism>
<evidence type="ECO:0000313" key="2">
    <source>
        <dbReference type="Proteomes" id="UP000887159"/>
    </source>
</evidence>
<evidence type="ECO:0008006" key="3">
    <source>
        <dbReference type="Google" id="ProtNLM"/>
    </source>
</evidence>
<keyword evidence="2" id="KW-1185">Reference proteome</keyword>
<dbReference type="Proteomes" id="UP000887159">
    <property type="component" value="Unassembled WGS sequence"/>
</dbReference>